<dbReference type="Proteomes" id="UP000199473">
    <property type="component" value="Unassembled WGS sequence"/>
</dbReference>
<proteinExistence type="predicted"/>
<organism evidence="1 2">
    <name type="scientific">Falsiroseomonas stagni DSM 19981</name>
    <dbReference type="NCBI Taxonomy" id="1123062"/>
    <lineage>
        <taxon>Bacteria</taxon>
        <taxon>Pseudomonadati</taxon>
        <taxon>Pseudomonadota</taxon>
        <taxon>Alphaproteobacteria</taxon>
        <taxon>Acetobacterales</taxon>
        <taxon>Roseomonadaceae</taxon>
        <taxon>Falsiroseomonas</taxon>
    </lineage>
</organism>
<dbReference type="EMBL" id="FOSQ01000016">
    <property type="protein sequence ID" value="SFL05465.1"/>
    <property type="molecule type" value="Genomic_DNA"/>
</dbReference>
<dbReference type="OrthoDB" id="7272004at2"/>
<name>A0A1I4EIA8_9PROT</name>
<dbReference type="STRING" id="1123062.SAMN02745775_11695"/>
<sequence>MDSTIIGFRIAEPPLTETMFCTWYGSAVPGDRIVYHRGFLAVDASPLTSTVPDAERRALLRVAERALQLAEDGLVHLVQRRMGESDFTYLAIARPRARSRAGTLASVLAAAKPTSVAA</sequence>
<accession>A0A1I4EIA8</accession>
<reference evidence="1 2" key="1">
    <citation type="submission" date="2016-10" db="EMBL/GenBank/DDBJ databases">
        <authorList>
            <person name="de Groot N.N."/>
        </authorList>
    </citation>
    <scope>NUCLEOTIDE SEQUENCE [LARGE SCALE GENOMIC DNA]</scope>
    <source>
        <strain evidence="1 2">DSM 19981</strain>
    </source>
</reference>
<evidence type="ECO:0000313" key="1">
    <source>
        <dbReference type="EMBL" id="SFL05465.1"/>
    </source>
</evidence>
<keyword evidence="2" id="KW-1185">Reference proteome</keyword>
<evidence type="ECO:0000313" key="2">
    <source>
        <dbReference type="Proteomes" id="UP000199473"/>
    </source>
</evidence>
<gene>
    <name evidence="1" type="ORF">SAMN02745775_11695</name>
</gene>
<dbReference type="AlphaFoldDB" id="A0A1I4EIA8"/>
<dbReference type="RefSeq" id="WP_092962921.1">
    <property type="nucleotide sequence ID" value="NZ_FOSQ01000016.1"/>
</dbReference>
<protein>
    <submittedName>
        <fullName evidence="1">Uncharacterized protein</fullName>
    </submittedName>
</protein>